<feature type="transmembrane region" description="Helical" evidence="6">
    <location>
        <begin position="42"/>
        <end position="64"/>
    </location>
</feature>
<feature type="transmembrane region" description="Helical" evidence="6">
    <location>
        <begin position="320"/>
        <end position="343"/>
    </location>
</feature>
<evidence type="ECO:0000313" key="7">
    <source>
        <dbReference type="EMBL" id="QQA00010.1"/>
    </source>
</evidence>
<dbReference type="PANTHER" id="PTHR30250">
    <property type="entry name" value="PST FAMILY PREDICTED COLANIC ACID TRANSPORTER"/>
    <property type="match status" value="1"/>
</dbReference>
<feature type="transmembrane region" description="Helical" evidence="6">
    <location>
        <begin position="169"/>
        <end position="191"/>
    </location>
</feature>
<feature type="transmembrane region" description="Helical" evidence="6">
    <location>
        <begin position="12"/>
        <end position="30"/>
    </location>
</feature>
<dbReference type="Proteomes" id="UP000595224">
    <property type="component" value="Chromosome"/>
</dbReference>
<keyword evidence="8" id="KW-1185">Reference proteome</keyword>
<dbReference type="InterPro" id="IPR050833">
    <property type="entry name" value="Poly_Biosynth_Transport"/>
</dbReference>
<feature type="transmembrane region" description="Helical" evidence="6">
    <location>
        <begin position="255"/>
        <end position="272"/>
    </location>
</feature>
<feature type="transmembrane region" description="Helical" evidence="6">
    <location>
        <begin position="413"/>
        <end position="437"/>
    </location>
</feature>
<feature type="transmembrane region" description="Helical" evidence="6">
    <location>
        <begin position="292"/>
        <end position="314"/>
    </location>
</feature>
<gene>
    <name evidence="7" type="ORF">IWA51_06900</name>
</gene>
<feature type="transmembrane region" description="Helical" evidence="6">
    <location>
        <begin position="85"/>
        <end position="107"/>
    </location>
</feature>
<evidence type="ECO:0000313" key="8">
    <source>
        <dbReference type="Proteomes" id="UP000595224"/>
    </source>
</evidence>
<keyword evidence="5 6" id="KW-0472">Membrane</keyword>
<dbReference type="KEGG" id="tper:IWA51_06900"/>
<keyword evidence="2" id="KW-1003">Cell membrane</keyword>
<dbReference type="GO" id="GO:0005886">
    <property type="term" value="C:plasma membrane"/>
    <property type="evidence" value="ECO:0007669"/>
    <property type="project" value="UniProtKB-SubCell"/>
</dbReference>
<evidence type="ECO:0000256" key="4">
    <source>
        <dbReference type="ARBA" id="ARBA00022989"/>
    </source>
</evidence>
<feature type="transmembrane region" description="Helical" evidence="6">
    <location>
        <begin position="144"/>
        <end position="163"/>
    </location>
</feature>
<reference evidence="7 8" key="1">
    <citation type="submission" date="2020-11" db="EMBL/GenBank/DDBJ databases">
        <title>Treponema Peruensis nv. sp., first commensal Treponema isolated from human feces.</title>
        <authorList>
            <person name="Belkhou C."/>
            <person name="Raes J."/>
        </authorList>
    </citation>
    <scope>NUCLEOTIDE SEQUENCE [LARGE SCALE GENOMIC DNA]</scope>
    <source>
        <strain evidence="7 8">RCC2812</strain>
    </source>
</reference>
<evidence type="ECO:0000256" key="5">
    <source>
        <dbReference type="ARBA" id="ARBA00023136"/>
    </source>
</evidence>
<feature type="transmembrane region" description="Helical" evidence="6">
    <location>
        <begin position="381"/>
        <end position="401"/>
    </location>
</feature>
<comment type="subcellular location">
    <subcellularLocation>
        <location evidence="1">Cell membrane</location>
        <topology evidence="1">Multi-pass membrane protein</topology>
    </subcellularLocation>
</comment>
<dbReference type="RefSeq" id="WP_198441886.1">
    <property type="nucleotide sequence ID" value="NZ_CBCSHE010000003.1"/>
</dbReference>
<evidence type="ECO:0000256" key="2">
    <source>
        <dbReference type="ARBA" id="ARBA00022475"/>
    </source>
</evidence>
<dbReference type="InterPro" id="IPR002797">
    <property type="entry name" value="Polysacc_synth"/>
</dbReference>
<evidence type="ECO:0000256" key="1">
    <source>
        <dbReference type="ARBA" id="ARBA00004651"/>
    </source>
</evidence>
<organism evidence="7 8">
    <name type="scientific">Treponema peruense</name>
    <dbReference type="NCBI Taxonomy" id="2787628"/>
    <lineage>
        <taxon>Bacteria</taxon>
        <taxon>Pseudomonadati</taxon>
        <taxon>Spirochaetota</taxon>
        <taxon>Spirochaetia</taxon>
        <taxon>Spirochaetales</taxon>
        <taxon>Treponemataceae</taxon>
        <taxon>Treponema</taxon>
    </lineage>
</organism>
<keyword evidence="4 6" id="KW-1133">Transmembrane helix</keyword>
<protein>
    <submittedName>
        <fullName evidence="7">Flippase</fullName>
    </submittedName>
</protein>
<accession>A0A7T3V4N3</accession>
<evidence type="ECO:0000256" key="3">
    <source>
        <dbReference type="ARBA" id="ARBA00022692"/>
    </source>
</evidence>
<dbReference type="AlphaFoldDB" id="A0A7T3V4N3"/>
<feature type="transmembrane region" description="Helical" evidence="6">
    <location>
        <begin position="443"/>
        <end position="461"/>
    </location>
</feature>
<feature type="transmembrane region" description="Helical" evidence="6">
    <location>
        <begin position="113"/>
        <end position="135"/>
    </location>
</feature>
<feature type="transmembrane region" description="Helical" evidence="6">
    <location>
        <begin position="212"/>
        <end position="235"/>
    </location>
</feature>
<feature type="transmembrane region" description="Helical" evidence="6">
    <location>
        <begin position="355"/>
        <end position="375"/>
    </location>
</feature>
<dbReference type="Pfam" id="PF01943">
    <property type="entry name" value="Polysacc_synt"/>
    <property type="match status" value="1"/>
</dbReference>
<dbReference type="CDD" id="cd13128">
    <property type="entry name" value="MATE_Wzx_like"/>
    <property type="match status" value="1"/>
</dbReference>
<name>A0A7T3V4N3_9SPIR</name>
<evidence type="ECO:0000256" key="6">
    <source>
        <dbReference type="SAM" id="Phobius"/>
    </source>
</evidence>
<dbReference type="EMBL" id="CP064936">
    <property type="protein sequence ID" value="QQA00010.1"/>
    <property type="molecule type" value="Genomic_DNA"/>
</dbReference>
<keyword evidence="3 6" id="KW-0812">Transmembrane</keyword>
<sequence length="483" mass="54372">MAKSIKKNAFYSFLKSFMTLFFPLITFPYASRILGPEGIGKINFAGNVISYFAMIAALGIGSYATRQAAKIRDDRIALSKFVKEIFLINIASTVISYILFFVAIIYIRKFDDYRPLLYVCSLQIFFNTIGFNWFYTALEEFKYITLRTILFQIIGIGFLFVFVRTRGDLVNYAIFGIITGVGSNICNFFYLNKFIDWKIKAKLEIKKHLKPIFIFFGMSVSITVYTALDSVMLGFLTNDKEVGIYSAATKLNKMILSLLTAVISILLPRLSYYFEQKRTQEFKSLAQKGICFVMLLSFPMIAGLIILSPSLIALFCGSEYSSAIIPMRIITPVLLIISTAYMTSQVLSATEKEKFSLVSYISAAILNLILNFIFIPKFGASGAALGTVFAELTATTIQMIITRKYFFTKKTFICIIQSLASVCVMSAATIFVCSLIENTTIKLVVGTLTGICTYAFMLLLLRNEYFTEILKQLKSKIMGRMSV</sequence>
<proteinExistence type="predicted"/>
<dbReference type="PANTHER" id="PTHR30250:SF11">
    <property type="entry name" value="O-ANTIGEN TRANSPORTER-RELATED"/>
    <property type="match status" value="1"/>
</dbReference>